<sequence>MSDPNKAAIAAEKEALNLKLPPVVHPPENIGVDTPAQSKLLNYRRSKEQQKKINQLVMDEARRNLDRTLGKRTPQVPEPDYPSTMTSEIKKKGFHYIFMKQCVESSPIVPIQQEWLDHMLMLIPKSLKEGKEREDLLESLINEVSSDFENSMKRYLVQSVLVKPPVKWLEDEGGPLPESPVVLDYSNPWHSSYVQARNQILSNLHIVHPTMKILLDLGYKTFADTVLLDLTGIRAKGPIDCELLKTDLSIQARKAEEKIMNTWYPKVINLFTKKEALEGIKPEKLDAFYNCVSTLMSNQVNAFYIYVK</sequence>
<dbReference type="KEGG" id="csyr:103272579"/>
<gene>
    <name evidence="2" type="primary">LOC103272579</name>
</gene>
<dbReference type="OrthoDB" id="5593012at2759"/>
<accession>A0A1U7UQW2</accession>
<dbReference type="AlphaFoldDB" id="A0A1U7UQW2"/>
<evidence type="ECO:0000313" key="1">
    <source>
        <dbReference type="Proteomes" id="UP000189704"/>
    </source>
</evidence>
<dbReference type="OMA" id="TCCTEER"/>
<keyword evidence="1" id="KW-1185">Reference proteome</keyword>
<evidence type="ECO:0000313" key="2">
    <source>
        <dbReference type="RefSeq" id="XP_008068256.1"/>
    </source>
</evidence>
<name>A0A1U7UQW2_CARSF</name>
<dbReference type="STRING" id="1868482.ENSTSYP00000020472"/>
<dbReference type="Proteomes" id="UP000189704">
    <property type="component" value="Unplaced"/>
</dbReference>
<dbReference type="RefSeq" id="XP_008068256.1">
    <property type="nucleotide sequence ID" value="XM_008070065.1"/>
</dbReference>
<proteinExistence type="predicted"/>
<reference evidence="2" key="1">
    <citation type="submission" date="2025-08" db="UniProtKB">
        <authorList>
            <consortium name="RefSeq"/>
        </authorList>
    </citation>
    <scope>IDENTIFICATION</scope>
</reference>
<dbReference type="GeneID" id="103272579"/>
<protein>
    <submittedName>
        <fullName evidence="2">Dynein heavy chain 12, axonemal-like</fullName>
    </submittedName>
</protein>
<organism evidence="1 2">
    <name type="scientific">Carlito syrichta</name>
    <name type="common">Philippine tarsier</name>
    <name type="synonym">Tarsius syrichta</name>
    <dbReference type="NCBI Taxonomy" id="1868482"/>
    <lineage>
        <taxon>Eukaryota</taxon>
        <taxon>Metazoa</taxon>
        <taxon>Chordata</taxon>
        <taxon>Craniata</taxon>
        <taxon>Vertebrata</taxon>
        <taxon>Euteleostomi</taxon>
        <taxon>Mammalia</taxon>
        <taxon>Eutheria</taxon>
        <taxon>Euarchontoglires</taxon>
        <taxon>Primates</taxon>
        <taxon>Haplorrhini</taxon>
        <taxon>Tarsiiformes</taxon>
        <taxon>Tarsiidae</taxon>
        <taxon>Carlito</taxon>
    </lineage>
</organism>